<dbReference type="GO" id="GO:0008784">
    <property type="term" value="F:alanine racemase activity"/>
    <property type="evidence" value="ECO:0007669"/>
    <property type="project" value="UniProtKB-EC"/>
</dbReference>
<feature type="modified residue" description="N6-(pyridoxal phosphate)lysine" evidence="4">
    <location>
        <position position="54"/>
    </location>
</feature>
<dbReference type="HAMAP" id="MF_01201">
    <property type="entry name" value="Ala_racemase"/>
    <property type="match status" value="1"/>
</dbReference>
<dbReference type="PROSITE" id="PS00395">
    <property type="entry name" value="ALANINE_RACEMASE"/>
    <property type="match status" value="1"/>
</dbReference>
<name>A0ABV7FWH9_9ALTE</name>
<dbReference type="Gene3D" id="2.40.37.10">
    <property type="entry name" value="Lyase, Ornithine Decarboxylase, Chain A, domain 1"/>
    <property type="match status" value="1"/>
</dbReference>
<dbReference type="PANTHER" id="PTHR30511">
    <property type="entry name" value="ALANINE RACEMASE"/>
    <property type="match status" value="1"/>
</dbReference>
<evidence type="ECO:0000256" key="1">
    <source>
        <dbReference type="ARBA" id="ARBA00001933"/>
    </source>
</evidence>
<evidence type="ECO:0000313" key="8">
    <source>
        <dbReference type="Proteomes" id="UP001595478"/>
    </source>
</evidence>
<dbReference type="Pfam" id="PF01168">
    <property type="entry name" value="Ala_racemase_N"/>
    <property type="match status" value="1"/>
</dbReference>
<reference evidence="8" key="1">
    <citation type="journal article" date="2019" name="Int. J. Syst. Evol. Microbiol.">
        <title>The Global Catalogue of Microorganisms (GCM) 10K type strain sequencing project: providing services to taxonomists for standard genome sequencing and annotation.</title>
        <authorList>
            <consortium name="The Broad Institute Genomics Platform"/>
            <consortium name="The Broad Institute Genome Sequencing Center for Infectious Disease"/>
            <person name="Wu L."/>
            <person name="Ma J."/>
        </authorList>
    </citation>
    <scope>NUCLEOTIDE SEQUENCE [LARGE SCALE GENOMIC DNA]</scope>
    <source>
        <strain evidence="8">KCTC 52473</strain>
    </source>
</reference>
<feature type="binding site" evidence="4">
    <location>
        <position position="321"/>
    </location>
    <ligand>
        <name>substrate</name>
    </ligand>
</feature>
<evidence type="ECO:0000256" key="2">
    <source>
        <dbReference type="ARBA" id="ARBA00022898"/>
    </source>
</evidence>
<dbReference type="RefSeq" id="WP_376920977.1">
    <property type="nucleotide sequence ID" value="NZ_JBHRSW010000036.1"/>
</dbReference>
<dbReference type="Pfam" id="PF00842">
    <property type="entry name" value="Ala_racemase_C"/>
    <property type="match status" value="1"/>
</dbReference>
<evidence type="ECO:0000256" key="5">
    <source>
        <dbReference type="SAM" id="MobiDB-lite"/>
    </source>
</evidence>
<organism evidence="7 8">
    <name type="scientific">Agaribacter flavus</name>
    <dbReference type="NCBI Taxonomy" id="1902781"/>
    <lineage>
        <taxon>Bacteria</taxon>
        <taxon>Pseudomonadati</taxon>
        <taxon>Pseudomonadota</taxon>
        <taxon>Gammaproteobacteria</taxon>
        <taxon>Alteromonadales</taxon>
        <taxon>Alteromonadaceae</taxon>
        <taxon>Agaribacter</taxon>
    </lineage>
</organism>
<dbReference type="PRINTS" id="PR00992">
    <property type="entry name" value="ALARACEMASE"/>
</dbReference>
<comment type="cofactor">
    <cofactor evidence="1 4">
        <name>pyridoxal 5'-phosphate</name>
        <dbReference type="ChEBI" id="CHEBI:597326"/>
    </cofactor>
</comment>
<comment type="catalytic activity">
    <reaction evidence="4">
        <text>L-alanine = D-alanine</text>
        <dbReference type="Rhea" id="RHEA:20249"/>
        <dbReference type="ChEBI" id="CHEBI:57416"/>
        <dbReference type="ChEBI" id="CHEBI:57972"/>
        <dbReference type="EC" id="5.1.1.1"/>
    </reaction>
</comment>
<protein>
    <recommendedName>
        <fullName evidence="4">Alanine racemase</fullName>
        <ecNumber evidence="4">5.1.1.1</ecNumber>
    </recommendedName>
</protein>
<dbReference type="NCBIfam" id="TIGR00492">
    <property type="entry name" value="alr"/>
    <property type="match status" value="1"/>
</dbReference>
<dbReference type="SMART" id="SM01005">
    <property type="entry name" value="Ala_racemase_C"/>
    <property type="match status" value="1"/>
</dbReference>
<dbReference type="InterPro" id="IPR001608">
    <property type="entry name" value="Ala_racemase_N"/>
</dbReference>
<feature type="binding site" evidence="4">
    <location>
        <position position="152"/>
    </location>
    <ligand>
        <name>substrate</name>
    </ligand>
</feature>
<dbReference type="Gene3D" id="3.20.20.10">
    <property type="entry name" value="Alanine racemase"/>
    <property type="match status" value="1"/>
</dbReference>
<feature type="domain" description="Alanine racemase C-terminal" evidence="6">
    <location>
        <begin position="252"/>
        <end position="376"/>
    </location>
</feature>
<dbReference type="InterPro" id="IPR029066">
    <property type="entry name" value="PLP-binding_barrel"/>
</dbReference>
<feature type="region of interest" description="Disordered" evidence="5">
    <location>
        <begin position="1"/>
        <end position="20"/>
    </location>
</feature>
<sequence length="381" mass="42449">MAKIEQHHNTKDQKPPLTSLTRGTCATVNLSALVNNFVKVKRLSPNSKHIAVVKADAYGNGAEQVVTVLSPHADMFAVAFLDEALKLIANGVTLPILVLQGPYSKEELRRTHSLNLHWVLHTEVQVSWFDELFEDEALDGHQWLKFDTGMHRLGLPTTNFERLKNQYAKVFSDNGVLMTHLACADEPESEHAWRQTEQFLAIVKQTNMALSIANSAAAINLPKARKTYNRIGISTYGSTPFYNQELISLEPVMSLTAPIIAIREIPKGDTVGYGATWLAQRDSLIATVAIGYADGYPRHAPSGTPAIVKGQRVKLVGRVSMDMLTFDVTDLSEVEIGDIVELWGKYLPINEVAQHIGTIGYELMTRVSQRVPRRYIEEDYL</sequence>
<accession>A0ABV7FWH9</accession>
<dbReference type="InterPro" id="IPR000821">
    <property type="entry name" value="Ala_racemase"/>
</dbReference>
<feature type="active site" description="Proton acceptor; specific for L-alanine" evidence="4">
    <location>
        <position position="273"/>
    </location>
</feature>
<comment type="caution">
    <text evidence="7">The sequence shown here is derived from an EMBL/GenBank/DDBJ whole genome shotgun (WGS) entry which is preliminary data.</text>
</comment>
<proteinExistence type="inferred from homology"/>
<dbReference type="InterPro" id="IPR020622">
    <property type="entry name" value="Ala_racemase_pyridoxalP-BS"/>
</dbReference>
<evidence type="ECO:0000313" key="7">
    <source>
        <dbReference type="EMBL" id="MFC3122847.1"/>
    </source>
</evidence>
<evidence type="ECO:0000259" key="6">
    <source>
        <dbReference type="SMART" id="SM01005"/>
    </source>
</evidence>
<dbReference type="InterPro" id="IPR011079">
    <property type="entry name" value="Ala_racemase_C"/>
</dbReference>
<evidence type="ECO:0000256" key="4">
    <source>
        <dbReference type="HAMAP-Rule" id="MF_01201"/>
    </source>
</evidence>
<dbReference type="EMBL" id="JBHRSW010000036">
    <property type="protein sequence ID" value="MFC3122847.1"/>
    <property type="molecule type" value="Genomic_DNA"/>
</dbReference>
<feature type="active site" description="Proton acceptor; specific for D-alanine" evidence="4">
    <location>
        <position position="54"/>
    </location>
</feature>
<dbReference type="EC" id="5.1.1.1" evidence="4"/>
<feature type="compositionally biased region" description="Basic and acidic residues" evidence="5">
    <location>
        <begin position="1"/>
        <end position="14"/>
    </location>
</feature>
<dbReference type="Proteomes" id="UP001595478">
    <property type="component" value="Unassembled WGS sequence"/>
</dbReference>
<keyword evidence="8" id="KW-1185">Reference proteome</keyword>
<gene>
    <name evidence="7" type="primary">alr</name>
    <name evidence="7" type="ORF">ACFOHL_14575</name>
</gene>
<dbReference type="SUPFAM" id="SSF50621">
    <property type="entry name" value="Alanine racemase C-terminal domain-like"/>
    <property type="match status" value="1"/>
</dbReference>
<evidence type="ECO:0000256" key="3">
    <source>
        <dbReference type="ARBA" id="ARBA00023235"/>
    </source>
</evidence>
<dbReference type="SUPFAM" id="SSF51419">
    <property type="entry name" value="PLP-binding barrel"/>
    <property type="match status" value="1"/>
</dbReference>
<comment type="function">
    <text evidence="4">Catalyzes the interconversion of L-alanine and D-alanine. May also act on other amino acids.</text>
</comment>
<dbReference type="InterPro" id="IPR009006">
    <property type="entry name" value="Ala_racemase/Decarboxylase_C"/>
</dbReference>
<dbReference type="PANTHER" id="PTHR30511:SF0">
    <property type="entry name" value="ALANINE RACEMASE, CATABOLIC-RELATED"/>
    <property type="match status" value="1"/>
</dbReference>
<keyword evidence="2 4" id="KW-0663">Pyridoxal phosphate</keyword>
<keyword evidence="3 4" id="KW-0413">Isomerase</keyword>
<comment type="pathway">
    <text evidence="4">Amino-acid biosynthesis; D-alanine biosynthesis; D-alanine from L-alanine: step 1/1.</text>
</comment>
<comment type="similarity">
    <text evidence="4">Belongs to the alanine racemase family.</text>
</comment>